<dbReference type="CDD" id="cd04301">
    <property type="entry name" value="NAT_SF"/>
    <property type="match status" value="1"/>
</dbReference>
<dbReference type="InterPro" id="IPR000182">
    <property type="entry name" value="GNAT_dom"/>
</dbReference>
<dbReference type="RefSeq" id="XP_004351045.1">
    <property type="nucleotide sequence ID" value="XM_004350993.1"/>
</dbReference>
<gene>
    <name evidence="3" type="ORF">DFA_12106</name>
</gene>
<dbReference type="InterPro" id="IPR016181">
    <property type="entry name" value="Acyl_CoA_acyltransferase"/>
</dbReference>
<evidence type="ECO:0000313" key="3">
    <source>
        <dbReference type="EMBL" id="EGG14336.1"/>
    </source>
</evidence>
<keyword evidence="4" id="KW-1185">Reference proteome</keyword>
<accession>F4QFT9</accession>
<feature type="compositionally biased region" description="Acidic residues" evidence="1">
    <location>
        <begin position="63"/>
        <end position="75"/>
    </location>
</feature>
<dbReference type="KEGG" id="dfa:DFA_12106"/>
<evidence type="ECO:0000313" key="4">
    <source>
        <dbReference type="Proteomes" id="UP000007797"/>
    </source>
</evidence>
<evidence type="ECO:0000259" key="2">
    <source>
        <dbReference type="PROSITE" id="PS51186"/>
    </source>
</evidence>
<dbReference type="EMBL" id="GL883029">
    <property type="protein sequence ID" value="EGG14336.1"/>
    <property type="molecule type" value="Genomic_DNA"/>
</dbReference>
<name>F4QFT9_CACFS</name>
<dbReference type="Pfam" id="PF00583">
    <property type="entry name" value="Acetyltransf_1"/>
    <property type="match status" value="1"/>
</dbReference>
<dbReference type="SUPFAM" id="SSF55729">
    <property type="entry name" value="Acyl-CoA N-acyltransferases (Nat)"/>
    <property type="match status" value="1"/>
</dbReference>
<dbReference type="Gene3D" id="3.40.630.30">
    <property type="match status" value="1"/>
</dbReference>
<dbReference type="OrthoDB" id="5689at2759"/>
<dbReference type="AlphaFoldDB" id="F4QFT9"/>
<proteinExistence type="predicted"/>
<organism evidence="3 4">
    <name type="scientific">Cavenderia fasciculata</name>
    <name type="common">Slime mold</name>
    <name type="synonym">Dictyostelium fasciculatum</name>
    <dbReference type="NCBI Taxonomy" id="261658"/>
    <lineage>
        <taxon>Eukaryota</taxon>
        <taxon>Amoebozoa</taxon>
        <taxon>Evosea</taxon>
        <taxon>Eumycetozoa</taxon>
        <taxon>Dictyostelia</taxon>
        <taxon>Acytosteliales</taxon>
        <taxon>Cavenderiaceae</taxon>
        <taxon>Cavenderia</taxon>
    </lineage>
</organism>
<sequence length="250" mass="28896">MDSPHANNDNNTNVIETITTKKGTKIYIKTLDLVHVERAALVVNLAYRGPNFEGNKQPQQQQQEEDDECLVDGADESSRTTTTTTKKKVWTNEEAFFSNGKRIDEDGLKKEIRWQSDNPLLKHIFVAEMMINKQQQDGTYKEMLEVVGTIKLERDQVKDSEGGMGLLSVDPAYQSHGIGRELIHFVERYSKEHWSLHKIVIYVVSLRTELIAWYDSLGYHSTNLYVPYHNPDFSSLQRFDLQFIQMEKIL</sequence>
<dbReference type="GeneID" id="14865409"/>
<feature type="region of interest" description="Disordered" evidence="1">
    <location>
        <begin position="52"/>
        <end position="85"/>
    </location>
</feature>
<dbReference type="GO" id="GO:0016747">
    <property type="term" value="F:acyltransferase activity, transferring groups other than amino-acyl groups"/>
    <property type="evidence" value="ECO:0007669"/>
    <property type="project" value="InterPro"/>
</dbReference>
<protein>
    <recommendedName>
        <fullName evidence="2">N-acetyltransferase domain-containing protein</fullName>
    </recommendedName>
</protein>
<reference evidence="4" key="1">
    <citation type="journal article" date="2011" name="Genome Res.">
        <title>Phylogeny-wide analysis of social amoeba genomes highlights ancient origins for complex intercellular communication.</title>
        <authorList>
            <person name="Heidel A.J."/>
            <person name="Lawal H.M."/>
            <person name="Felder M."/>
            <person name="Schilde C."/>
            <person name="Helps N.R."/>
            <person name="Tunggal B."/>
            <person name="Rivero F."/>
            <person name="John U."/>
            <person name="Schleicher M."/>
            <person name="Eichinger L."/>
            <person name="Platzer M."/>
            <person name="Noegel A.A."/>
            <person name="Schaap P."/>
            <person name="Gloeckner G."/>
        </authorList>
    </citation>
    <scope>NUCLEOTIDE SEQUENCE [LARGE SCALE GENOMIC DNA]</scope>
    <source>
        <strain evidence="4">SH3</strain>
    </source>
</reference>
<dbReference type="Proteomes" id="UP000007797">
    <property type="component" value="Unassembled WGS sequence"/>
</dbReference>
<dbReference type="PROSITE" id="PS51186">
    <property type="entry name" value="GNAT"/>
    <property type="match status" value="1"/>
</dbReference>
<evidence type="ECO:0000256" key="1">
    <source>
        <dbReference type="SAM" id="MobiDB-lite"/>
    </source>
</evidence>
<feature type="domain" description="N-acetyltransferase" evidence="2">
    <location>
        <begin position="87"/>
        <end position="250"/>
    </location>
</feature>
<dbReference type="STRING" id="1054147.F4QFT9"/>